<organism evidence="3 4">
    <name type="scientific">Naegleria lovaniensis</name>
    <name type="common">Amoeba</name>
    <dbReference type="NCBI Taxonomy" id="51637"/>
    <lineage>
        <taxon>Eukaryota</taxon>
        <taxon>Discoba</taxon>
        <taxon>Heterolobosea</taxon>
        <taxon>Tetramitia</taxon>
        <taxon>Eutetramitia</taxon>
        <taxon>Vahlkampfiidae</taxon>
        <taxon>Naegleria</taxon>
    </lineage>
</organism>
<keyword evidence="4" id="KW-1185">Reference proteome</keyword>
<name>A0AA88KIW7_NAELO</name>
<gene>
    <name evidence="3" type="ORF">C9374_004636</name>
</gene>
<dbReference type="Proteomes" id="UP000816034">
    <property type="component" value="Unassembled WGS sequence"/>
</dbReference>
<evidence type="ECO:0000256" key="2">
    <source>
        <dbReference type="SAM" id="Phobius"/>
    </source>
</evidence>
<proteinExistence type="predicted"/>
<keyword evidence="2" id="KW-1133">Transmembrane helix</keyword>
<evidence type="ECO:0000313" key="4">
    <source>
        <dbReference type="Proteomes" id="UP000816034"/>
    </source>
</evidence>
<dbReference type="RefSeq" id="XP_044548978.1">
    <property type="nucleotide sequence ID" value="XM_044694297.1"/>
</dbReference>
<evidence type="ECO:0000256" key="1">
    <source>
        <dbReference type="SAM" id="MobiDB-lite"/>
    </source>
</evidence>
<protein>
    <submittedName>
        <fullName evidence="3">Uncharacterized protein</fullName>
    </submittedName>
</protein>
<reference evidence="3 4" key="1">
    <citation type="journal article" date="2018" name="BMC Genomics">
        <title>The genome of Naegleria lovaniensis, the basis for a comparative approach to unravel pathogenicity factors of the human pathogenic amoeba N. fowleri.</title>
        <authorList>
            <person name="Liechti N."/>
            <person name="Schurch N."/>
            <person name="Bruggmann R."/>
            <person name="Wittwer M."/>
        </authorList>
    </citation>
    <scope>NUCLEOTIDE SEQUENCE [LARGE SCALE GENOMIC DNA]</scope>
    <source>
        <strain evidence="3 4">ATCC 30569</strain>
    </source>
</reference>
<evidence type="ECO:0000313" key="3">
    <source>
        <dbReference type="EMBL" id="KAG2383299.1"/>
    </source>
</evidence>
<feature type="region of interest" description="Disordered" evidence="1">
    <location>
        <begin position="1"/>
        <end position="47"/>
    </location>
</feature>
<keyword evidence="2" id="KW-0472">Membrane</keyword>
<feature type="compositionally biased region" description="Polar residues" evidence="1">
    <location>
        <begin position="15"/>
        <end position="25"/>
    </location>
</feature>
<accession>A0AA88KIW7</accession>
<dbReference type="EMBL" id="PYSW02000021">
    <property type="protein sequence ID" value="KAG2383299.1"/>
    <property type="molecule type" value="Genomic_DNA"/>
</dbReference>
<comment type="caution">
    <text evidence="3">The sequence shown here is derived from an EMBL/GenBank/DDBJ whole genome shotgun (WGS) entry which is preliminary data.</text>
</comment>
<dbReference type="AlphaFoldDB" id="A0AA88KIW7"/>
<feature type="compositionally biased region" description="Polar residues" evidence="1">
    <location>
        <begin position="32"/>
        <end position="47"/>
    </location>
</feature>
<feature type="transmembrane region" description="Helical" evidence="2">
    <location>
        <begin position="76"/>
        <end position="98"/>
    </location>
</feature>
<dbReference type="GeneID" id="68097091"/>
<sequence length="104" mass="11851">MLKKLIQNGGRTILRRSNNNNSTLGQARFQKRSSATTPSGDKSRITSTGWTFESPNLAQYTALRGAMVSICLRGLYVWNLVMLMGEIAFYPFNIIDFVKRKKRF</sequence>
<keyword evidence="2" id="KW-0812">Transmembrane</keyword>